<dbReference type="AlphaFoldDB" id="A0A645ICI2"/>
<dbReference type="EMBL" id="VSSQ01104805">
    <property type="protein sequence ID" value="MPN45143.1"/>
    <property type="molecule type" value="Genomic_DNA"/>
</dbReference>
<organism evidence="1">
    <name type="scientific">bioreactor metagenome</name>
    <dbReference type="NCBI Taxonomy" id="1076179"/>
    <lineage>
        <taxon>unclassified sequences</taxon>
        <taxon>metagenomes</taxon>
        <taxon>ecological metagenomes</taxon>
    </lineage>
</organism>
<proteinExistence type="predicted"/>
<protein>
    <submittedName>
        <fullName evidence="1">Uncharacterized protein</fullName>
    </submittedName>
</protein>
<name>A0A645ICI2_9ZZZZ</name>
<comment type="caution">
    <text evidence="1">The sequence shown here is derived from an EMBL/GenBank/DDBJ whole genome shotgun (WGS) entry which is preliminary data.</text>
</comment>
<reference evidence="1" key="1">
    <citation type="submission" date="2019-08" db="EMBL/GenBank/DDBJ databases">
        <authorList>
            <person name="Kucharzyk K."/>
            <person name="Murdoch R.W."/>
            <person name="Higgins S."/>
            <person name="Loffler F."/>
        </authorList>
    </citation>
    <scope>NUCLEOTIDE SEQUENCE</scope>
</reference>
<accession>A0A645ICI2</accession>
<gene>
    <name evidence="1" type="ORF">SDC9_192710</name>
</gene>
<sequence>MVPPLFDEIMNSVDSGSASARIARTRTGESESNVLNATNDESSLLYFVNVIGACVDPPWPISTTVFKPRSIIESAKA</sequence>
<evidence type="ECO:0000313" key="1">
    <source>
        <dbReference type="EMBL" id="MPN45143.1"/>
    </source>
</evidence>